<gene>
    <name evidence="1" type="ORF">FEQUK3_LOCUS10925</name>
</gene>
<dbReference type="EMBL" id="CAJSTJ010000176">
    <property type="protein sequence ID" value="CAG7565200.1"/>
    <property type="molecule type" value="Genomic_DNA"/>
</dbReference>
<evidence type="ECO:0000313" key="1">
    <source>
        <dbReference type="EMBL" id="CAG7565200.1"/>
    </source>
</evidence>
<accession>A0A8J2IXN8</accession>
<dbReference type="Proteomes" id="UP000693738">
    <property type="component" value="Unassembled WGS sequence"/>
</dbReference>
<protein>
    <submittedName>
        <fullName evidence="1">Uncharacterized protein</fullName>
    </submittedName>
</protein>
<dbReference type="AlphaFoldDB" id="A0A8J2IXN8"/>
<proteinExistence type="predicted"/>
<reference evidence="1" key="1">
    <citation type="submission" date="2021-05" db="EMBL/GenBank/DDBJ databases">
        <authorList>
            <person name="Khan N."/>
        </authorList>
    </citation>
    <scope>NUCLEOTIDE SEQUENCE</scope>
</reference>
<comment type="caution">
    <text evidence="1">The sequence shown here is derived from an EMBL/GenBank/DDBJ whole genome shotgun (WGS) entry which is preliminary data.</text>
</comment>
<sequence length="586" mass="66806">MASSVKPRRFRSLEAWEALKQRNLEYAINLLVAGEWAVNGIVKDSYNCLDARVGSERCQETAALVLILRSEILGYLGDHGLTQEFKSLIADYRLQHVGDKHYNEIFTIDDIRLGSGERYERIKQSIIDFMGSDWTTFLCYAHTIASFSVLSTTECGIPIRYRRLSDVLVETTPEQRDAGLGEYHDAEFPMRTEFTEVSFRLIDQLSTKILPQGTSKVPFGESPRRCETAAEQAREIFHFSKAMKRPGCREEHPITVGSFSASIQILLRLCWAYDIPVTVCMPRLRYDGPSPGCNSNHAASGLKTLDEAVTYKLTSAPVITYMSTHENGGSFRMVDPKEAGIEDEPCWKLLGYSMYHRFQSGELLTSSEDAEYAHTLERAELNHLVSIFGFFHDECPARTENAPDIDALYQAVCGDGGDTEMNISFEDRFYGGGMNPTDETNTTSLLSFRNATTNLSKRHDLQDTFIAHQRGPNTSYQMQHKSIPFTFSHIDVSTPRAEEQKWAAMLHKHDSTSQPMFANLFTVGNTVYSMRDKAEADRLMRMNNNNQKIRDLMKEHPGHYAFLGDNHRDKWERWRTEKRRKNKVTL</sequence>
<organism evidence="1 2">
    <name type="scientific">Fusarium equiseti</name>
    <name type="common">Fusarium scirpi</name>
    <dbReference type="NCBI Taxonomy" id="61235"/>
    <lineage>
        <taxon>Eukaryota</taxon>
        <taxon>Fungi</taxon>
        <taxon>Dikarya</taxon>
        <taxon>Ascomycota</taxon>
        <taxon>Pezizomycotina</taxon>
        <taxon>Sordariomycetes</taxon>
        <taxon>Hypocreomycetidae</taxon>
        <taxon>Hypocreales</taxon>
        <taxon>Nectriaceae</taxon>
        <taxon>Fusarium</taxon>
        <taxon>Fusarium incarnatum-equiseti species complex</taxon>
    </lineage>
</organism>
<evidence type="ECO:0000313" key="2">
    <source>
        <dbReference type="Proteomes" id="UP000693738"/>
    </source>
</evidence>
<name>A0A8J2IXN8_FUSEQ</name>